<evidence type="ECO:0000256" key="1">
    <source>
        <dbReference type="ARBA" id="ARBA00001933"/>
    </source>
</evidence>
<dbReference type="Proteomes" id="UP001523550">
    <property type="component" value="Unassembled WGS sequence"/>
</dbReference>
<dbReference type="Gene3D" id="3.40.640.10">
    <property type="entry name" value="Type I PLP-dependent aspartate aminotransferase-like (Major domain)"/>
    <property type="match status" value="1"/>
</dbReference>
<dbReference type="Pfam" id="PF00266">
    <property type="entry name" value="Aminotran_5"/>
    <property type="match status" value="1"/>
</dbReference>
<dbReference type="PANTHER" id="PTHR21152">
    <property type="entry name" value="AMINOTRANSFERASE CLASS V"/>
    <property type="match status" value="1"/>
</dbReference>
<dbReference type="GO" id="GO:0008453">
    <property type="term" value="F:alanine-glyoxylate transaminase activity"/>
    <property type="evidence" value="ECO:0007669"/>
    <property type="project" value="UniProtKB-EC"/>
</dbReference>
<comment type="caution">
    <text evidence="7">The sequence shown here is derived from an EMBL/GenBank/DDBJ whole genome shotgun (WGS) entry which is preliminary data.</text>
</comment>
<dbReference type="EC" id="2.6.1.44" evidence="7"/>
<dbReference type="EC" id="2.6.1.45" evidence="7"/>
<organism evidence="7 8">
    <name type="scientific">Natronospira proteinivora</name>
    <dbReference type="NCBI Taxonomy" id="1807133"/>
    <lineage>
        <taxon>Bacteria</taxon>
        <taxon>Pseudomonadati</taxon>
        <taxon>Pseudomonadota</taxon>
        <taxon>Gammaproteobacteria</taxon>
        <taxon>Natronospirales</taxon>
        <taxon>Natronospiraceae</taxon>
        <taxon>Natronospira</taxon>
    </lineage>
</organism>
<dbReference type="GO" id="GO:0050281">
    <property type="term" value="F:L-serine-glyoxylate transaminase activity"/>
    <property type="evidence" value="ECO:0007669"/>
    <property type="project" value="UniProtKB-EC"/>
</dbReference>
<evidence type="ECO:0000313" key="7">
    <source>
        <dbReference type="EMBL" id="MCP1727831.1"/>
    </source>
</evidence>
<dbReference type="PROSITE" id="PS00595">
    <property type="entry name" value="AA_TRANSFER_CLASS_5"/>
    <property type="match status" value="1"/>
</dbReference>
<dbReference type="Gene3D" id="3.90.1150.10">
    <property type="entry name" value="Aspartate Aminotransferase, domain 1"/>
    <property type="match status" value="1"/>
</dbReference>
<evidence type="ECO:0000256" key="3">
    <source>
        <dbReference type="ARBA" id="ARBA00022898"/>
    </source>
</evidence>
<dbReference type="InterPro" id="IPR000192">
    <property type="entry name" value="Aminotrans_V_dom"/>
</dbReference>
<dbReference type="PIRSF" id="PIRSF000524">
    <property type="entry name" value="SPT"/>
    <property type="match status" value="1"/>
</dbReference>
<evidence type="ECO:0000313" key="8">
    <source>
        <dbReference type="Proteomes" id="UP001523550"/>
    </source>
</evidence>
<dbReference type="InterPro" id="IPR020578">
    <property type="entry name" value="Aminotrans_V_PyrdxlP_BS"/>
</dbReference>
<protein>
    <submittedName>
        <fullName evidence="7">Alanine-glyoxylate transaminase/serine-glyoxylate transaminase/serine-pyruvate transaminase</fullName>
        <ecNumber evidence="7">2.6.1.44</ecNumber>
        <ecNumber evidence="7">2.6.1.45</ecNumber>
        <ecNumber evidence="7">2.6.1.51</ecNumber>
    </submittedName>
</protein>
<accession>A0ABT1G9B1</accession>
<name>A0ABT1G9B1_9GAMM</name>
<sequence length="371" mass="40032">MSNQGFYPPQRLLMGPGPSNVSRRVLEATARPTIGHLDPLFVDFMDATKGLLQWLFRTDNALTLPVSGPGTAGMEACFANLLEPGDEIVICRNGAFGQRMVEMSERMGARVVVVDQDWGRAVDVDAVEAALSVHPDARILAFVHAETSTGARSDARALARLAREHDCLSLMDCVTSLGGIPVELDAWEVDAAYAGTQKCLSCPPGLSPVSLSERAAARIRAREKPVQSWFMDFSLVMSYWGGGGKRAYHHTAPVNALYGLHEALLVLQEEGLEASWARHERVHGELVAAMEDLGLAFLVPADERLPQLNTVKVPEGVDKAAVRAQLLDEGIEIGAGLGPLAGKVWRVGLMGESARSESVARLHRGLRQALS</sequence>
<keyword evidence="3" id="KW-0663">Pyridoxal phosphate</keyword>
<dbReference type="InterPro" id="IPR024169">
    <property type="entry name" value="SP_NH2Trfase/AEP_transaminase"/>
</dbReference>
<dbReference type="GO" id="GO:0004760">
    <property type="term" value="F:L-serine-pyruvate transaminase activity"/>
    <property type="evidence" value="ECO:0007669"/>
    <property type="project" value="UniProtKB-EC"/>
</dbReference>
<keyword evidence="7" id="KW-0032">Aminotransferase</keyword>
<feature type="domain" description="Aminotransferase class V" evidence="6">
    <location>
        <begin position="43"/>
        <end position="336"/>
    </location>
</feature>
<comment type="similarity">
    <text evidence="2 4">Belongs to the class-V pyridoxal-phosphate-dependent aminotransferase family.</text>
</comment>
<dbReference type="EMBL" id="JALJYF010000002">
    <property type="protein sequence ID" value="MCP1727831.1"/>
    <property type="molecule type" value="Genomic_DNA"/>
</dbReference>
<gene>
    <name evidence="7" type="ORF">J2T60_001831</name>
</gene>
<comment type="cofactor">
    <cofactor evidence="1 5">
        <name>pyridoxal 5'-phosphate</name>
        <dbReference type="ChEBI" id="CHEBI:597326"/>
    </cofactor>
</comment>
<keyword evidence="8" id="KW-1185">Reference proteome</keyword>
<dbReference type="PANTHER" id="PTHR21152:SF40">
    <property type="entry name" value="ALANINE--GLYOXYLATE AMINOTRANSFERASE"/>
    <property type="match status" value="1"/>
</dbReference>
<dbReference type="SUPFAM" id="SSF53383">
    <property type="entry name" value="PLP-dependent transferases"/>
    <property type="match status" value="1"/>
</dbReference>
<evidence type="ECO:0000256" key="4">
    <source>
        <dbReference type="RuleBase" id="RU004075"/>
    </source>
</evidence>
<evidence type="ECO:0000259" key="6">
    <source>
        <dbReference type="Pfam" id="PF00266"/>
    </source>
</evidence>
<evidence type="ECO:0000256" key="5">
    <source>
        <dbReference type="RuleBase" id="RU004504"/>
    </source>
</evidence>
<dbReference type="RefSeq" id="WP_253448692.1">
    <property type="nucleotide sequence ID" value="NZ_JALJYF010000002.1"/>
</dbReference>
<evidence type="ECO:0000256" key="2">
    <source>
        <dbReference type="ARBA" id="ARBA00009236"/>
    </source>
</evidence>
<reference evidence="7 8" key="1">
    <citation type="submission" date="2022-03" db="EMBL/GenBank/DDBJ databases">
        <title>Genomic Encyclopedia of Type Strains, Phase III (KMG-III): the genomes of soil and plant-associated and newly described type strains.</title>
        <authorList>
            <person name="Whitman W."/>
        </authorList>
    </citation>
    <scope>NUCLEOTIDE SEQUENCE [LARGE SCALE GENOMIC DNA]</scope>
    <source>
        <strain evidence="7 8">BSker1</strain>
    </source>
</reference>
<dbReference type="EC" id="2.6.1.51" evidence="7"/>
<dbReference type="InterPro" id="IPR015424">
    <property type="entry name" value="PyrdxlP-dep_Trfase"/>
</dbReference>
<keyword evidence="7" id="KW-0808">Transferase</keyword>
<proteinExistence type="inferred from homology"/>
<dbReference type="InterPro" id="IPR015421">
    <property type="entry name" value="PyrdxlP-dep_Trfase_major"/>
</dbReference>
<dbReference type="InterPro" id="IPR015422">
    <property type="entry name" value="PyrdxlP-dep_Trfase_small"/>
</dbReference>